<name>A0A672FZI9_SALFA</name>
<reference evidence="2" key="2">
    <citation type="submission" date="2025-08" db="UniProtKB">
        <authorList>
            <consortium name="Ensembl"/>
        </authorList>
    </citation>
    <scope>IDENTIFICATION</scope>
</reference>
<keyword evidence="3" id="KW-1185">Reference proteome</keyword>
<dbReference type="InParanoid" id="A0A672FZI9"/>
<organism evidence="2 3">
    <name type="scientific">Salarias fasciatus</name>
    <name type="common">Jewelled blenny</name>
    <name type="synonym">Blennius fasciatus</name>
    <dbReference type="NCBI Taxonomy" id="181472"/>
    <lineage>
        <taxon>Eukaryota</taxon>
        <taxon>Metazoa</taxon>
        <taxon>Chordata</taxon>
        <taxon>Craniata</taxon>
        <taxon>Vertebrata</taxon>
        <taxon>Euteleostomi</taxon>
        <taxon>Actinopterygii</taxon>
        <taxon>Neopterygii</taxon>
        <taxon>Teleostei</taxon>
        <taxon>Neoteleostei</taxon>
        <taxon>Acanthomorphata</taxon>
        <taxon>Ovalentaria</taxon>
        <taxon>Blenniimorphae</taxon>
        <taxon>Blenniiformes</taxon>
        <taxon>Blennioidei</taxon>
        <taxon>Blenniidae</taxon>
        <taxon>Salariinae</taxon>
        <taxon>Salarias</taxon>
    </lineage>
</organism>
<evidence type="ECO:0000259" key="1">
    <source>
        <dbReference type="Pfam" id="PF00078"/>
    </source>
</evidence>
<sequence>MHRTAGLHVTLDFNKAFDRVEHAFLWGVLDKMGFGQRFQGWIRLLYSAATSRIKCNGSLTDPIPVRRSIRQGCPLSAFLYSDGRSS</sequence>
<evidence type="ECO:0000313" key="2">
    <source>
        <dbReference type="Ensembl" id="ENSSFAP00005012028.1"/>
    </source>
</evidence>
<evidence type="ECO:0000313" key="3">
    <source>
        <dbReference type="Proteomes" id="UP000472267"/>
    </source>
</evidence>
<dbReference type="OMA" id="VEWACKS"/>
<dbReference type="InterPro" id="IPR000477">
    <property type="entry name" value="RT_dom"/>
</dbReference>
<dbReference type="AlphaFoldDB" id="A0A672FZI9"/>
<feature type="domain" description="Reverse transcriptase" evidence="1">
    <location>
        <begin position="7"/>
        <end position="80"/>
    </location>
</feature>
<dbReference type="PANTHER" id="PTHR19446">
    <property type="entry name" value="REVERSE TRANSCRIPTASES"/>
    <property type="match status" value="1"/>
</dbReference>
<dbReference type="Proteomes" id="UP000472267">
    <property type="component" value="Chromosome 11"/>
</dbReference>
<protein>
    <recommendedName>
        <fullName evidence="1">Reverse transcriptase domain-containing protein</fullName>
    </recommendedName>
</protein>
<dbReference type="Pfam" id="PF00078">
    <property type="entry name" value="RVT_1"/>
    <property type="match status" value="1"/>
</dbReference>
<reference evidence="2" key="3">
    <citation type="submission" date="2025-09" db="UniProtKB">
        <authorList>
            <consortium name="Ensembl"/>
        </authorList>
    </citation>
    <scope>IDENTIFICATION</scope>
</reference>
<reference evidence="2" key="1">
    <citation type="submission" date="2019-06" db="EMBL/GenBank/DDBJ databases">
        <authorList>
            <consortium name="Wellcome Sanger Institute Data Sharing"/>
        </authorList>
    </citation>
    <scope>NUCLEOTIDE SEQUENCE [LARGE SCALE GENOMIC DNA]</scope>
</reference>
<accession>A0A672FZI9</accession>
<dbReference type="Ensembl" id="ENSSFAT00005012532.1">
    <property type="protein sequence ID" value="ENSSFAP00005012028.1"/>
    <property type="gene ID" value="ENSSFAG00005006661.1"/>
</dbReference>
<proteinExistence type="predicted"/>